<feature type="transmembrane region" description="Helical" evidence="4">
    <location>
        <begin position="6"/>
        <end position="27"/>
    </location>
</feature>
<dbReference type="Gene3D" id="1.10.287.950">
    <property type="entry name" value="Methyl-accepting chemotaxis protein"/>
    <property type="match status" value="1"/>
</dbReference>
<feature type="domain" description="Methyl-accepting transducer" evidence="5">
    <location>
        <begin position="281"/>
        <end position="517"/>
    </location>
</feature>
<keyword evidence="4" id="KW-0812">Transmembrane</keyword>
<dbReference type="AlphaFoldDB" id="A0A6I3SM74"/>
<gene>
    <name evidence="7" type="ORF">GJ688_13495</name>
</gene>
<dbReference type="EMBL" id="WNKU01000017">
    <property type="protein sequence ID" value="MTV49989.1"/>
    <property type="molecule type" value="Genomic_DNA"/>
</dbReference>
<dbReference type="PROSITE" id="PS50111">
    <property type="entry name" value="CHEMOTAXIS_TRANSDUC_2"/>
    <property type="match status" value="1"/>
</dbReference>
<keyword evidence="1 3" id="KW-0807">Transducer</keyword>
<dbReference type="Proteomes" id="UP000430670">
    <property type="component" value="Unassembled WGS sequence"/>
</dbReference>
<evidence type="ECO:0000259" key="6">
    <source>
        <dbReference type="PROSITE" id="PS50885"/>
    </source>
</evidence>
<dbReference type="CDD" id="cd11386">
    <property type="entry name" value="MCP_signal"/>
    <property type="match status" value="1"/>
</dbReference>
<protein>
    <submittedName>
        <fullName evidence="7">HAMP domain-containing protein</fullName>
    </submittedName>
</protein>
<evidence type="ECO:0000313" key="8">
    <source>
        <dbReference type="Proteomes" id="UP000430670"/>
    </source>
</evidence>
<dbReference type="PROSITE" id="PS50885">
    <property type="entry name" value="HAMP"/>
    <property type="match status" value="1"/>
</dbReference>
<dbReference type="GO" id="GO:0007165">
    <property type="term" value="P:signal transduction"/>
    <property type="evidence" value="ECO:0007669"/>
    <property type="project" value="UniProtKB-KW"/>
</dbReference>
<feature type="domain" description="HAMP" evidence="6">
    <location>
        <begin position="209"/>
        <end position="262"/>
    </location>
</feature>
<keyword evidence="4" id="KW-1133">Transmembrane helix</keyword>
<feature type="transmembrane region" description="Helical" evidence="4">
    <location>
        <begin position="188"/>
        <end position="207"/>
    </location>
</feature>
<dbReference type="SMART" id="SM00283">
    <property type="entry name" value="MA"/>
    <property type="match status" value="1"/>
</dbReference>
<accession>A0A6I3SM74</accession>
<dbReference type="OrthoDB" id="1673594at2"/>
<evidence type="ECO:0000256" key="2">
    <source>
        <dbReference type="ARBA" id="ARBA00029447"/>
    </source>
</evidence>
<evidence type="ECO:0000259" key="5">
    <source>
        <dbReference type="PROSITE" id="PS50111"/>
    </source>
</evidence>
<dbReference type="SUPFAM" id="SSF58104">
    <property type="entry name" value="Methyl-accepting chemotaxis protein (MCP) signaling domain"/>
    <property type="match status" value="1"/>
</dbReference>
<dbReference type="PANTHER" id="PTHR32089:SF112">
    <property type="entry name" value="LYSOZYME-LIKE PROTEIN-RELATED"/>
    <property type="match status" value="1"/>
</dbReference>
<dbReference type="GO" id="GO:0016020">
    <property type="term" value="C:membrane"/>
    <property type="evidence" value="ECO:0007669"/>
    <property type="project" value="InterPro"/>
</dbReference>
<evidence type="ECO:0000313" key="7">
    <source>
        <dbReference type="EMBL" id="MTV49989.1"/>
    </source>
</evidence>
<keyword evidence="4" id="KW-0472">Membrane</keyword>
<reference evidence="7 8" key="1">
    <citation type="submission" date="2019-11" db="EMBL/GenBank/DDBJ databases">
        <title>Whole-genome sequence of a the green, strictly anaerobic photosynthetic bacterium Heliobacillus mobilis DSM 6151.</title>
        <authorList>
            <person name="Kyndt J.A."/>
            <person name="Meyer T.E."/>
        </authorList>
    </citation>
    <scope>NUCLEOTIDE SEQUENCE [LARGE SCALE GENOMIC DNA]</scope>
    <source>
        <strain evidence="7 8">DSM 6151</strain>
    </source>
</reference>
<organism evidence="7 8">
    <name type="scientific">Heliobacterium mobile</name>
    <name type="common">Heliobacillus mobilis</name>
    <dbReference type="NCBI Taxonomy" id="28064"/>
    <lineage>
        <taxon>Bacteria</taxon>
        <taxon>Bacillati</taxon>
        <taxon>Bacillota</taxon>
        <taxon>Clostridia</taxon>
        <taxon>Eubacteriales</taxon>
        <taxon>Heliobacteriaceae</taxon>
        <taxon>Heliobacterium</taxon>
    </lineage>
</organism>
<sequence length="567" mass="61773">MNKKRWPLFVQIMAISLTSISLCMVMLGDVIYSYLKTTDQFEQTFTRTATRTFDIQDAHQAFTGALLDIRGFLFYPDGADVYEKGYREKIANSLRLVQKFTSGANHSDVREEGALTEKEITDYISFGDRLIAAKKANDPNLSQLTTEGRKLVVQINGQFDKLSDLQRNKYMVANTEAMIKETRQQMNVTLIFTVIILVAAVTISYWYGRTMTRRIINVSRDLAMVGKLDLTGADVLPTRNDEIGDMGSIIINMKKSLKDIVAHLMSGSETVAASSVQLSAGMEHQSRATVKVFGSMAEISSGMSQSADNVTSISAVVQEVSAGAEEMSATITELAANTQKATEEANSGMSMLEEVVSQNETIGRAMQDIIAVTDVLARESGNIKGIVTVITSIADQTNLLALNAAIEAARAGEAGRGFAVVAEEVRKLAEQCSTASKNIEEIITNMSKEIDYEVQTVERANTEAQKGRESAIRTRQGFQSILQKLTTITKGLEEVVTAVDETAKGTQSIAESIQSVSAVVEETSAMTQSVAISIDEQSTGMQTINNNAEGLANLGKDLKDLAYKFRV</sequence>
<name>A0A6I3SM74_HELMO</name>
<evidence type="ECO:0000256" key="3">
    <source>
        <dbReference type="PROSITE-ProRule" id="PRU00284"/>
    </source>
</evidence>
<dbReference type="PANTHER" id="PTHR32089">
    <property type="entry name" value="METHYL-ACCEPTING CHEMOTAXIS PROTEIN MCPB"/>
    <property type="match status" value="1"/>
</dbReference>
<dbReference type="InterPro" id="IPR003660">
    <property type="entry name" value="HAMP_dom"/>
</dbReference>
<dbReference type="InterPro" id="IPR004089">
    <property type="entry name" value="MCPsignal_dom"/>
</dbReference>
<dbReference type="Pfam" id="PF00015">
    <property type="entry name" value="MCPsignal"/>
    <property type="match status" value="1"/>
</dbReference>
<proteinExistence type="inferred from homology"/>
<evidence type="ECO:0000256" key="1">
    <source>
        <dbReference type="ARBA" id="ARBA00023224"/>
    </source>
</evidence>
<comment type="similarity">
    <text evidence="2">Belongs to the methyl-accepting chemotaxis (MCP) protein family.</text>
</comment>
<comment type="caution">
    <text evidence="7">The sequence shown here is derived from an EMBL/GenBank/DDBJ whole genome shotgun (WGS) entry which is preliminary data.</text>
</comment>
<keyword evidence="8" id="KW-1185">Reference proteome</keyword>
<dbReference type="RefSeq" id="WP_155477077.1">
    <property type="nucleotide sequence ID" value="NZ_WNKU01000017.1"/>
</dbReference>
<evidence type="ECO:0000256" key="4">
    <source>
        <dbReference type="SAM" id="Phobius"/>
    </source>
</evidence>